<dbReference type="EMBL" id="FRBW01000011">
    <property type="protein sequence ID" value="SHN20234.1"/>
    <property type="molecule type" value="Genomic_DNA"/>
</dbReference>
<protein>
    <submittedName>
        <fullName evidence="3">Putative phage tail protein</fullName>
    </submittedName>
</protein>
<accession>A0A1M7PS38</accession>
<feature type="transmembrane region" description="Helical" evidence="1">
    <location>
        <begin position="115"/>
        <end position="136"/>
    </location>
</feature>
<feature type="transmembrane region" description="Helical" evidence="1">
    <location>
        <begin position="84"/>
        <end position="108"/>
    </location>
</feature>
<keyword evidence="1" id="KW-0472">Membrane</keyword>
<keyword evidence="1" id="KW-0812">Transmembrane</keyword>
<organism evidence="3 4">
    <name type="scientific">Roseibium suaedae</name>
    <dbReference type="NCBI Taxonomy" id="735517"/>
    <lineage>
        <taxon>Bacteria</taxon>
        <taxon>Pseudomonadati</taxon>
        <taxon>Pseudomonadota</taxon>
        <taxon>Alphaproteobacteria</taxon>
        <taxon>Hyphomicrobiales</taxon>
        <taxon>Stappiaceae</taxon>
        <taxon>Roseibium</taxon>
    </lineage>
</organism>
<dbReference type="NCBIfam" id="NF040662">
    <property type="entry name" value="attach_TipJ_rel"/>
    <property type="match status" value="1"/>
</dbReference>
<gene>
    <name evidence="3" type="ORF">SAMN05444272_4610</name>
</gene>
<evidence type="ECO:0000259" key="2">
    <source>
        <dbReference type="Pfam" id="PF24801"/>
    </source>
</evidence>
<dbReference type="STRING" id="735517.SAMN05444272_4610"/>
<dbReference type="Pfam" id="PF24801">
    <property type="entry name" value="FNIII-A_GpJ"/>
    <property type="match status" value="1"/>
</dbReference>
<dbReference type="InterPro" id="IPR055385">
    <property type="entry name" value="GpJ_HDII-ins2"/>
</dbReference>
<sequence>MHYVSPSSVTRHPYVPCTTVPLPVAMGATLGDLVQAYGPPRSVAFFVTVNGEPVLRPGWSMVPASGDLVEVVILPRGGGDGKSILGLIAMIALSAFAPWAGGLIAGALGASSTGIIAGLAGAAILAGGGILINTLLAPKAAGAAATTLEASPTYSTSAAGNQARLYGMIPVQYGEHIMVPDYVSDPYQEFDGNDQFLHLLFGRGLGKSAPKSVRVGETVVWTKENGYTGAIEDLEIAFYEPGETVTLFPVQVETSSEVSGQLLDDSSVLGPFAAVPAGQTAQKLGVDVYLSQGLYTLNNDGSQSAATVQFRFSYRQIDDLGNALGDWVVLSEQTLTLATPTPQRFSYSTEVPAGRYEIKAERTNAVSANDRVFDRLEWGGLRAYLDGPQSFPDLSTMAVRVRANEQLSAQSSQDFRLVQCRILPVQSGGIWIEQETRSIAWAAIDAIRNTVYGAREPDSRIDYATFLAYEALWTARGDTFDGIFDTRMTRFDVVNTILGAGRSSVRFSGDQVSLVRDEQRALPSQVFTDRNIVRGSLEVTYELQSDDSADDVIVEYMDRLSWTWQEVRCTIAVSNSEAPARVRMIGPTGRDHAWREGIHLAADNFFRRTKAVFSTELEGRLVQRGDLVRIQSDMPQSWGKSGTVKAFAGLQVTLDREPETDPANTYIRFRQKSGEEWGPCKITWTAGSASAALDADDYAAAVSVFGDLAYHLEDNGGEAPVYLLGEGVDFAFKGLVTGVIPQGSRVQLEVVGDDASVYLADDGLSVPDYPAGTLLPPSLTAPVITDLMVQRELSVTESFVSFSAVSSGGAVSYEAEVSYDEVTWTPVYSGRLPVGTFQVRRDALWLRVRANGKLPGPWAVRVVPVAPNVVRLPDGSVTTPSIAPGAITVDLIAELAVTAEKVAANAIEADKLADGAVSAAKIADEAVTASKLVDEAVTALKLAPLAVTAEKVAANAIEVEKLADGAVSADKLAELAVTSDKVAANAITAAKLANGAVTASAIAPQAVSSSALVNEAVTAAKLASGSVTAEKILAGAVGADQIAANAIAAKHLLISDFSNLVPDNTLSDIAGAWGVTGAAGWIFSASSAGSNGRQAQFSGDFTATSGNHISSLLSGLVPLEVGRSYAAGCQIEPVAGATGLLDVYLQWFNLNGTQVSSTLIGSANMASYTSQAIDLVATAPFGAVTCRLQLRRGASVSGGSVSGTVRVRNVYVRRAAGGELIVDGAITAEKVAAGAIIAGKIGANAVTATEIAAGSVTSAKLTAGAVTATAIASSAITSDKVAAGAIIAGKIGAGAVTATEIAAGTITSAKLASGSVTAEKILAGAVGADQIAANAIAAKHLLISDFSNLVPDNTLSDIAGTWGVSGAAGWVFSASSAGSNGRQAQFSGTFTASGTHVSSLLSGQIPLEVGRSYAAGCQIEPISGVTGLMDVYLQWFNLNGTQVSSMLVGSANMSSYTSQAMDLVATAPFGAVTCRLQLRRGSSVSGGSVTGTVRVRNVYVRRAAGGELIVDGAITAEKVAAGAIIAGKIGANAVTATNIAAGSITAAKLAVSSLSAITANLGIVTAGRMQSADGTMTIDLDNKRIVIQ</sequence>
<name>A0A1M7PS38_9HYPH</name>
<proteinExistence type="predicted"/>
<keyword evidence="4" id="KW-1185">Reference proteome</keyword>
<dbReference type="Proteomes" id="UP000186002">
    <property type="component" value="Unassembled WGS sequence"/>
</dbReference>
<evidence type="ECO:0000313" key="3">
    <source>
        <dbReference type="EMBL" id="SHN20234.1"/>
    </source>
</evidence>
<evidence type="ECO:0000256" key="1">
    <source>
        <dbReference type="SAM" id="Phobius"/>
    </source>
</evidence>
<dbReference type="OrthoDB" id="7349961at2"/>
<reference evidence="3 4" key="1">
    <citation type="submission" date="2016-11" db="EMBL/GenBank/DDBJ databases">
        <authorList>
            <person name="Jaros S."/>
            <person name="Januszkiewicz K."/>
            <person name="Wedrychowicz H."/>
        </authorList>
    </citation>
    <scope>NUCLEOTIDE SEQUENCE [LARGE SCALE GENOMIC DNA]</scope>
    <source>
        <strain evidence="3 4">DSM 22153</strain>
    </source>
</reference>
<keyword evidence="1" id="KW-1133">Transmembrane helix</keyword>
<feature type="domain" description="Tip attachment protein J HDII-ins2" evidence="2">
    <location>
        <begin position="279"/>
        <end position="386"/>
    </location>
</feature>
<evidence type="ECO:0000313" key="4">
    <source>
        <dbReference type="Proteomes" id="UP000186002"/>
    </source>
</evidence>